<evidence type="ECO:0000256" key="4">
    <source>
        <dbReference type="ARBA" id="ARBA00023242"/>
    </source>
</evidence>
<dbReference type="PANTHER" id="PTHR14212">
    <property type="entry name" value="U4/U6-ASSOCIATED RNA SPLICING FACTOR-RELATED"/>
    <property type="match status" value="1"/>
</dbReference>
<dbReference type="PANTHER" id="PTHR14212:SF0">
    <property type="entry name" value="U4_U6 SMALL NUCLEAR RIBONUCLEOPROTEIN PRP3"/>
    <property type="match status" value="1"/>
</dbReference>
<evidence type="ECO:0000256" key="2">
    <source>
        <dbReference type="ARBA" id="ARBA00022664"/>
    </source>
</evidence>
<dbReference type="VEuPathDB" id="FungiDB:SDRG_05482"/>
<evidence type="ECO:0000313" key="8">
    <source>
        <dbReference type="EMBL" id="EQC37258.1"/>
    </source>
</evidence>
<comment type="subcellular location">
    <subcellularLocation>
        <location evidence="1">Nucleus</location>
    </subcellularLocation>
</comment>
<dbReference type="OrthoDB" id="10264544at2759"/>
<accession>T0RXB0</accession>
<organism evidence="8 9">
    <name type="scientific">Saprolegnia diclina (strain VS20)</name>
    <dbReference type="NCBI Taxonomy" id="1156394"/>
    <lineage>
        <taxon>Eukaryota</taxon>
        <taxon>Sar</taxon>
        <taxon>Stramenopiles</taxon>
        <taxon>Oomycota</taxon>
        <taxon>Saprolegniomycetes</taxon>
        <taxon>Saprolegniales</taxon>
        <taxon>Saprolegniaceae</taxon>
        <taxon>Saprolegnia</taxon>
    </lineage>
</organism>
<reference evidence="8 9" key="1">
    <citation type="submission" date="2012-04" db="EMBL/GenBank/DDBJ databases">
        <title>The Genome Sequence of Saprolegnia declina VS20.</title>
        <authorList>
            <consortium name="The Broad Institute Genome Sequencing Platform"/>
            <person name="Russ C."/>
            <person name="Nusbaum C."/>
            <person name="Tyler B."/>
            <person name="van West P."/>
            <person name="Dieguez-Uribeondo J."/>
            <person name="de Bruijn I."/>
            <person name="Tripathy S."/>
            <person name="Jiang R."/>
            <person name="Young S.K."/>
            <person name="Zeng Q."/>
            <person name="Gargeya S."/>
            <person name="Fitzgerald M."/>
            <person name="Haas B."/>
            <person name="Abouelleil A."/>
            <person name="Alvarado L."/>
            <person name="Arachchi H.M."/>
            <person name="Berlin A."/>
            <person name="Chapman S.B."/>
            <person name="Goldberg J."/>
            <person name="Griggs A."/>
            <person name="Gujja S."/>
            <person name="Hansen M."/>
            <person name="Howarth C."/>
            <person name="Imamovic A."/>
            <person name="Larimer J."/>
            <person name="McCowen C."/>
            <person name="Montmayeur A."/>
            <person name="Murphy C."/>
            <person name="Neiman D."/>
            <person name="Pearson M."/>
            <person name="Priest M."/>
            <person name="Roberts A."/>
            <person name="Saif S."/>
            <person name="Shea T."/>
            <person name="Sisk P."/>
            <person name="Sykes S."/>
            <person name="Wortman J."/>
            <person name="Nusbaum C."/>
            <person name="Birren B."/>
        </authorList>
    </citation>
    <scope>NUCLEOTIDE SEQUENCE [LARGE SCALE GENOMIC DNA]</scope>
    <source>
        <strain evidence="8 9">VS20</strain>
    </source>
</reference>
<dbReference type="InParanoid" id="T0RXB0"/>
<dbReference type="OMA" id="NPQHRFK"/>
<dbReference type="EMBL" id="JH767145">
    <property type="protein sequence ID" value="EQC37258.1"/>
    <property type="molecule type" value="Genomic_DNA"/>
</dbReference>
<feature type="compositionally biased region" description="Acidic residues" evidence="5">
    <location>
        <begin position="618"/>
        <end position="633"/>
    </location>
</feature>
<sequence length="633" mass="70477">MDASGAAMDQPRKKRSRFSEAVEPAPSAAAVDTAKRPKIDPAALAKAAAAAISKQLPKHLEATVGDAERKKAALERLARQQHLIKSMQAQIGHVQAAVSSTTNSLIGRGSFLPAPLLLDNEGRHIDAEGNVIEEKVAPVATLKANLGAGAEAEKAKQKKPVNPYLSFRSVDHRDRVDTVDPRLKTRNRDTRGAKNFTFVKQGTYIKQGEQLRAREAKKMLAGFSSGRNPNAYVKESVVDLGDDEAGDAAAAAATANSLEVPMKLEEPVPEVEWWDIPYLSKDKQEMLDKNGFLKGRGRSDVIDYVADMKLKYAGTAHLIEHPARIRVGRKEAPVTLPLMLTKAERKRIRRTARAERLKEVQDKIALGLLPPPEPKVKLSNMMRVLQDQAVSDPSAIERKVRAQVAQREKNHEMRNLARKLTPEERREKIMRKLKADASGDLHVALFRAPDLSHPQHQFKVDVNAQQLHLTGAVVTVKENPELNLVVVEGGPKSIKSYVKLMCRRIDWAKRPPPRAPKVDPMDATNDDDAQNETEEALTQDEVMSEATQPALKRPKKKAKCYLVWKGIVAKRAFASFKFQECKTASTARKVLEAKHVEQYWDMIESYNPLLENPHMADENENDDDDDDESDDDE</sequence>
<feature type="region of interest" description="Disordered" evidence="5">
    <location>
        <begin position="610"/>
        <end position="633"/>
    </location>
</feature>
<dbReference type="GO" id="GO:0046540">
    <property type="term" value="C:U4/U6 x U5 tri-snRNP complex"/>
    <property type="evidence" value="ECO:0007669"/>
    <property type="project" value="InterPro"/>
</dbReference>
<feature type="domain" description="Pre-mRNA-splicing factor 3" evidence="7">
    <location>
        <begin position="179"/>
        <end position="421"/>
    </location>
</feature>
<evidence type="ECO:0000259" key="7">
    <source>
        <dbReference type="Pfam" id="PF08572"/>
    </source>
</evidence>
<feature type="region of interest" description="Disordered" evidence="5">
    <location>
        <begin position="509"/>
        <end position="550"/>
    </location>
</feature>
<dbReference type="InterPro" id="IPR027104">
    <property type="entry name" value="Prp3"/>
</dbReference>
<dbReference type="Proteomes" id="UP000030762">
    <property type="component" value="Unassembled WGS sequence"/>
</dbReference>
<keyword evidence="2" id="KW-0507">mRNA processing</keyword>
<feature type="region of interest" description="Disordered" evidence="5">
    <location>
        <begin position="1"/>
        <end position="35"/>
    </location>
</feature>
<feature type="compositionally biased region" description="Low complexity" evidence="5">
    <location>
        <begin position="19"/>
        <end position="31"/>
    </location>
</feature>
<name>T0RXB0_SAPDV</name>
<dbReference type="eggNOG" id="KOG2769">
    <property type="taxonomic scope" value="Eukaryota"/>
</dbReference>
<keyword evidence="9" id="KW-1185">Reference proteome</keyword>
<dbReference type="InterPro" id="IPR013881">
    <property type="entry name" value="Pre-mRNA_splic_Prp3_dom"/>
</dbReference>
<dbReference type="GO" id="GO:0000398">
    <property type="term" value="P:mRNA splicing, via spliceosome"/>
    <property type="evidence" value="ECO:0007669"/>
    <property type="project" value="InterPro"/>
</dbReference>
<feature type="domain" description="Small nuclear ribonucleoprotein Prp3 C-terminal" evidence="6">
    <location>
        <begin position="445"/>
        <end position="602"/>
    </location>
</feature>
<proteinExistence type="predicted"/>
<evidence type="ECO:0000259" key="6">
    <source>
        <dbReference type="Pfam" id="PF06544"/>
    </source>
</evidence>
<evidence type="ECO:0000256" key="1">
    <source>
        <dbReference type="ARBA" id="ARBA00004123"/>
    </source>
</evidence>
<evidence type="ECO:0000256" key="3">
    <source>
        <dbReference type="ARBA" id="ARBA00023187"/>
    </source>
</evidence>
<dbReference type="CDD" id="cd24162">
    <property type="entry name" value="Prp3_C"/>
    <property type="match status" value="1"/>
</dbReference>
<dbReference type="Pfam" id="PF08572">
    <property type="entry name" value="PRP3"/>
    <property type="match status" value="1"/>
</dbReference>
<feature type="compositionally biased region" description="Acidic residues" evidence="5">
    <location>
        <begin position="524"/>
        <end position="538"/>
    </location>
</feature>
<protein>
    <submittedName>
        <fullName evidence="8">Uncharacterized protein</fullName>
    </submittedName>
</protein>
<dbReference type="STRING" id="1156394.T0RXB0"/>
<gene>
    <name evidence="8" type="ORF">SDRG_05482</name>
</gene>
<dbReference type="FunCoup" id="T0RXB0">
    <property type="interactions" value="66"/>
</dbReference>
<dbReference type="RefSeq" id="XP_008609420.1">
    <property type="nucleotide sequence ID" value="XM_008611198.1"/>
</dbReference>
<dbReference type="GeneID" id="19946209"/>
<keyword evidence="3" id="KW-0508">mRNA splicing</keyword>
<dbReference type="AlphaFoldDB" id="T0RXB0"/>
<evidence type="ECO:0000256" key="5">
    <source>
        <dbReference type="SAM" id="MobiDB-lite"/>
    </source>
</evidence>
<keyword evidence="4" id="KW-0539">Nucleus</keyword>
<evidence type="ECO:0000313" key="9">
    <source>
        <dbReference type="Proteomes" id="UP000030762"/>
    </source>
</evidence>
<dbReference type="Pfam" id="PF06544">
    <property type="entry name" value="Prp3_C"/>
    <property type="match status" value="1"/>
</dbReference>
<dbReference type="InterPro" id="IPR010541">
    <property type="entry name" value="Prp3_C"/>
</dbReference>